<dbReference type="AlphaFoldDB" id="A0A9W6TJJ8"/>
<gene>
    <name evidence="2" type="ORF">Plil01_000381700</name>
</gene>
<evidence type="ECO:0000313" key="3">
    <source>
        <dbReference type="Proteomes" id="UP001165083"/>
    </source>
</evidence>
<dbReference type="EMBL" id="BSXW01000152">
    <property type="protein sequence ID" value="GMF13336.1"/>
    <property type="molecule type" value="Genomic_DNA"/>
</dbReference>
<feature type="compositionally biased region" description="Polar residues" evidence="1">
    <location>
        <begin position="485"/>
        <end position="503"/>
    </location>
</feature>
<accession>A0A9W6TJJ8</accession>
<organism evidence="2 3">
    <name type="scientific">Phytophthora lilii</name>
    <dbReference type="NCBI Taxonomy" id="2077276"/>
    <lineage>
        <taxon>Eukaryota</taxon>
        <taxon>Sar</taxon>
        <taxon>Stramenopiles</taxon>
        <taxon>Oomycota</taxon>
        <taxon>Peronosporomycetes</taxon>
        <taxon>Peronosporales</taxon>
        <taxon>Peronosporaceae</taxon>
        <taxon>Phytophthora</taxon>
    </lineage>
</organism>
<feature type="region of interest" description="Disordered" evidence="1">
    <location>
        <begin position="51"/>
        <end position="75"/>
    </location>
</feature>
<name>A0A9W6TJJ8_9STRA</name>
<dbReference type="Proteomes" id="UP001165083">
    <property type="component" value="Unassembled WGS sequence"/>
</dbReference>
<feature type="compositionally biased region" description="Low complexity" evidence="1">
    <location>
        <begin position="297"/>
        <end position="321"/>
    </location>
</feature>
<comment type="caution">
    <text evidence="2">The sequence shown here is derived from an EMBL/GenBank/DDBJ whole genome shotgun (WGS) entry which is preliminary data.</text>
</comment>
<protein>
    <submittedName>
        <fullName evidence="2">Unnamed protein product</fullName>
    </submittedName>
</protein>
<feature type="compositionally biased region" description="Basic and acidic residues" evidence="1">
    <location>
        <begin position="561"/>
        <end position="570"/>
    </location>
</feature>
<feature type="compositionally biased region" description="Basic and acidic residues" evidence="1">
    <location>
        <begin position="365"/>
        <end position="380"/>
    </location>
</feature>
<reference evidence="2" key="1">
    <citation type="submission" date="2023-04" db="EMBL/GenBank/DDBJ databases">
        <title>Phytophthora lilii NBRC 32176.</title>
        <authorList>
            <person name="Ichikawa N."/>
            <person name="Sato H."/>
            <person name="Tonouchi N."/>
        </authorList>
    </citation>
    <scope>NUCLEOTIDE SEQUENCE</scope>
    <source>
        <strain evidence="2">NBRC 32176</strain>
    </source>
</reference>
<feature type="region of interest" description="Disordered" evidence="1">
    <location>
        <begin position="485"/>
        <end position="570"/>
    </location>
</feature>
<evidence type="ECO:0000313" key="2">
    <source>
        <dbReference type="EMBL" id="GMF13336.1"/>
    </source>
</evidence>
<evidence type="ECO:0000256" key="1">
    <source>
        <dbReference type="SAM" id="MobiDB-lite"/>
    </source>
</evidence>
<proteinExistence type="predicted"/>
<keyword evidence="3" id="KW-1185">Reference proteome</keyword>
<dbReference type="OrthoDB" id="109556at2759"/>
<sequence length="570" mass="62366">MLWGSSGNDSLGIGAYSFAPRDENASYYYYQEPFAPLTASASASAVSHTFGQTRGVTHAKKPPDKRQTKRTVGRNTRSLRTSYIQAAASDVRVDHPEVVMSGEPELNRHPPIIMCAGKSVYGLASDQEAKVRCNNNAGEDYLGGKLYKCPPHNLSTSFRSTATATSKTKKGSEQYSLPQHRTDEELEQIIRELRDQVFQLQHKQSHDQRQKLAPRSHCYVDTGNQTQKHHRKHLKNPIEKMQVIAATVPVAASISSSPMTPNGLLLQRPLSSSHLNRFVAESTLQMIVPAVIYEPPLRTGSRTSNSSSGGSRVSSLDFSSLHNDIPRSRHNSSSSYRRGEKPGEVSVNPRNALTRANQLPHSTRVRRDAEQARGHDHPGDSGDSYLYLVGVDDSEDHSQEYLSLSPVGPWVVHDFATSSATTDTPRSSSISTCYSVSSLGSDDIGNGGEWSNNELAAMSPRSRLLYISACADDNEASRALIDQTPTHQQALRQSSTCGSSLFGNTRRLGLESRTAPKRCSSAKARTRGNPRSGLPKSKATACRANPVRKRPQSGNLTSRSRHSDESVTTN</sequence>
<feature type="compositionally biased region" description="Polar residues" evidence="1">
    <location>
        <begin position="348"/>
        <end position="361"/>
    </location>
</feature>
<feature type="region of interest" description="Disordered" evidence="1">
    <location>
        <begin position="296"/>
        <end position="382"/>
    </location>
</feature>